<dbReference type="OrthoDB" id="2418625at2"/>
<evidence type="ECO:0000256" key="2">
    <source>
        <dbReference type="ARBA" id="ARBA00023287"/>
    </source>
</evidence>
<dbReference type="NCBIfam" id="TIGR02532">
    <property type="entry name" value="IV_pilin_GFxxxE"/>
    <property type="match status" value="1"/>
</dbReference>
<evidence type="ECO:0000313" key="4">
    <source>
        <dbReference type="EMBL" id="ARQ07018.1"/>
    </source>
</evidence>
<dbReference type="InterPro" id="IPR012902">
    <property type="entry name" value="N_methyl_site"/>
</dbReference>
<evidence type="ECO:0000256" key="3">
    <source>
        <dbReference type="SAM" id="Phobius"/>
    </source>
</evidence>
<dbReference type="GO" id="GO:0009986">
    <property type="term" value="C:cell surface"/>
    <property type="evidence" value="ECO:0007669"/>
    <property type="project" value="UniProtKB-SubCell"/>
</dbReference>
<reference evidence="4 5" key="1">
    <citation type="journal article" date="2017" name="Int. J. Syst. Evol. Microbiol.">
        <title>Macrococcus canis sp. nov., a skin bacterium associated with infections in dogs.</title>
        <authorList>
            <person name="Gobeli Brawand S."/>
            <person name="Cotting K."/>
            <person name="Gomez-Sanz E."/>
            <person name="Collaud A."/>
            <person name="Thomann A."/>
            <person name="Brodard I."/>
            <person name="Rodriguez-Campos S."/>
            <person name="Strauss C."/>
            <person name="Perreten V."/>
        </authorList>
    </citation>
    <scope>NUCLEOTIDE SEQUENCE [LARGE SCALE GENOMIC DNA]</scope>
    <source>
        <strain evidence="4 5">KM45013</strain>
    </source>
</reference>
<dbReference type="Proteomes" id="UP000194154">
    <property type="component" value="Chromosome"/>
</dbReference>
<keyword evidence="3" id="KW-0472">Membrane</keyword>
<keyword evidence="5" id="KW-1185">Reference proteome</keyword>
<dbReference type="InterPro" id="IPR016977">
    <property type="entry name" value="ComGF"/>
</dbReference>
<dbReference type="STRING" id="1855823.MCCS_13770"/>
<feature type="transmembrane region" description="Helical" evidence="3">
    <location>
        <begin position="21"/>
        <end position="44"/>
    </location>
</feature>
<proteinExistence type="predicted"/>
<keyword evidence="2" id="KW-0178">Competence</keyword>
<accession>A0A1W7ABP0</accession>
<comment type="subcellular location">
    <subcellularLocation>
        <location evidence="1">Cell surface</location>
    </subcellularLocation>
</comment>
<keyword evidence="3" id="KW-1133">Transmembrane helix</keyword>
<gene>
    <name evidence="4" type="ORF">MCCS_13770</name>
</gene>
<protein>
    <recommendedName>
        <fullName evidence="6">Prepilin-type N-terminal cleavage/methylation domain-containing protein</fullName>
    </recommendedName>
</protein>
<organism evidence="4 5">
    <name type="scientific">Macrococcoides canis</name>
    <dbReference type="NCBI Taxonomy" id="1855823"/>
    <lineage>
        <taxon>Bacteria</taxon>
        <taxon>Bacillati</taxon>
        <taxon>Bacillota</taxon>
        <taxon>Bacilli</taxon>
        <taxon>Bacillales</taxon>
        <taxon>Staphylococcaceae</taxon>
        <taxon>Macrococcoides</taxon>
    </lineage>
</organism>
<dbReference type="Pfam" id="PF07963">
    <property type="entry name" value="N_methyl"/>
    <property type="match status" value="1"/>
</dbReference>
<dbReference type="KEGG" id="mcak:MCCS_13770"/>
<dbReference type="RefSeq" id="WP_086042650.1">
    <property type="nucleotide sequence ID" value="NZ_CBCRZA010000002.1"/>
</dbReference>
<evidence type="ECO:0008006" key="6">
    <source>
        <dbReference type="Google" id="ProtNLM"/>
    </source>
</evidence>
<evidence type="ECO:0000256" key="1">
    <source>
        <dbReference type="ARBA" id="ARBA00004241"/>
    </source>
</evidence>
<dbReference type="EMBL" id="CP021059">
    <property type="protein sequence ID" value="ARQ07018.1"/>
    <property type="molecule type" value="Genomic_DNA"/>
</dbReference>
<sequence length="150" mass="17367">MKQTKSALKHLNYVIRSNKAFTLLEMLINMAVILIIISIIPMILMQIYQFNGRSTDHHDINTALFLREISTELKNAQDVTVMNGRLQIALQADLVTYEYQHNRIVRKVDGVGYIIMLEGIKKGVFFIEDEHLYISLQSKNESIPKKYQVL</sequence>
<name>A0A1W7ABP0_9STAP</name>
<dbReference type="GeneID" id="35295498"/>
<evidence type="ECO:0000313" key="5">
    <source>
        <dbReference type="Proteomes" id="UP000194154"/>
    </source>
</evidence>
<dbReference type="Pfam" id="PF15980">
    <property type="entry name" value="ComGF"/>
    <property type="match status" value="1"/>
</dbReference>
<dbReference type="AlphaFoldDB" id="A0A1W7ABP0"/>
<keyword evidence="3" id="KW-0812">Transmembrane</keyword>
<dbReference type="GO" id="GO:0030420">
    <property type="term" value="P:establishment of competence for transformation"/>
    <property type="evidence" value="ECO:0007669"/>
    <property type="project" value="UniProtKB-KW"/>
</dbReference>